<accession>A0ABU6Q3H2</accession>
<dbReference type="EMBL" id="JASCZI010000008">
    <property type="protein sequence ID" value="MED6106372.1"/>
    <property type="molecule type" value="Genomic_DNA"/>
</dbReference>
<name>A0ABU6Q3H2_9FABA</name>
<dbReference type="Proteomes" id="UP001341840">
    <property type="component" value="Unassembled WGS sequence"/>
</dbReference>
<keyword evidence="3" id="KW-1185">Reference proteome</keyword>
<evidence type="ECO:0000313" key="3">
    <source>
        <dbReference type="Proteomes" id="UP001341840"/>
    </source>
</evidence>
<feature type="compositionally biased region" description="Basic and acidic residues" evidence="1">
    <location>
        <begin position="52"/>
        <end position="64"/>
    </location>
</feature>
<evidence type="ECO:0000313" key="2">
    <source>
        <dbReference type="EMBL" id="MED6106372.1"/>
    </source>
</evidence>
<proteinExistence type="predicted"/>
<gene>
    <name evidence="2" type="ORF">PIB30_004145</name>
</gene>
<protein>
    <submittedName>
        <fullName evidence="2">Uncharacterized protein</fullName>
    </submittedName>
</protein>
<feature type="compositionally biased region" description="Basic residues" evidence="1">
    <location>
        <begin position="29"/>
        <end position="43"/>
    </location>
</feature>
<evidence type="ECO:0000256" key="1">
    <source>
        <dbReference type="SAM" id="MobiDB-lite"/>
    </source>
</evidence>
<sequence length="64" mass="7120">MVAEELGRGRREPWLAACEGSPQTAPNVRKSRSSRTRETRRRGNLTAAAARPGREDYLRGHSDA</sequence>
<reference evidence="2 3" key="1">
    <citation type="journal article" date="2023" name="Plants (Basel)">
        <title>Bridging the Gap: Combining Genomics and Transcriptomics Approaches to Understand Stylosanthes scabra, an Orphan Legume from the Brazilian Caatinga.</title>
        <authorList>
            <person name="Ferreira-Neto J.R.C."/>
            <person name="da Silva M.D."/>
            <person name="Binneck E."/>
            <person name="de Melo N.F."/>
            <person name="da Silva R.H."/>
            <person name="de Melo A.L.T.M."/>
            <person name="Pandolfi V."/>
            <person name="Bustamante F.O."/>
            <person name="Brasileiro-Vidal A.C."/>
            <person name="Benko-Iseppon A.M."/>
        </authorList>
    </citation>
    <scope>NUCLEOTIDE SEQUENCE [LARGE SCALE GENOMIC DNA]</scope>
    <source>
        <tissue evidence="2">Leaves</tissue>
    </source>
</reference>
<feature type="region of interest" description="Disordered" evidence="1">
    <location>
        <begin position="1"/>
        <end position="64"/>
    </location>
</feature>
<feature type="compositionally biased region" description="Basic and acidic residues" evidence="1">
    <location>
        <begin position="1"/>
        <end position="13"/>
    </location>
</feature>
<comment type="caution">
    <text evidence="2">The sequence shown here is derived from an EMBL/GenBank/DDBJ whole genome shotgun (WGS) entry which is preliminary data.</text>
</comment>
<organism evidence="2 3">
    <name type="scientific">Stylosanthes scabra</name>
    <dbReference type="NCBI Taxonomy" id="79078"/>
    <lineage>
        <taxon>Eukaryota</taxon>
        <taxon>Viridiplantae</taxon>
        <taxon>Streptophyta</taxon>
        <taxon>Embryophyta</taxon>
        <taxon>Tracheophyta</taxon>
        <taxon>Spermatophyta</taxon>
        <taxon>Magnoliopsida</taxon>
        <taxon>eudicotyledons</taxon>
        <taxon>Gunneridae</taxon>
        <taxon>Pentapetalae</taxon>
        <taxon>rosids</taxon>
        <taxon>fabids</taxon>
        <taxon>Fabales</taxon>
        <taxon>Fabaceae</taxon>
        <taxon>Papilionoideae</taxon>
        <taxon>50 kb inversion clade</taxon>
        <taxon>dalbergioids sensu lato</taxon>
        <taxon>Dalbergieae</taxon>
        <taxon>Pterocarpus clade</taxon>
        <taxon>Stylosanthes</taxon>
    </lineage>
</organism>